<protein>
    <submittedName>
        <fullName evidence="2">Uncharacterized protein</fullName>
    </submittedName>
</protein>
<evidence type="ECO:0000313" key="3">
    <source>
        <dbReference type="Proteomes" id="UP001224775"/>
    </source>
</evidence>
<dbReference type="AlphaFoldDB" id="A0AAD8YIZ5"/>
<dbReference type="EMBL" id="JATAAI010000003">
    <property type="protein sequence ID" value="KAK1747173.1"/>
    <property type="molecule type" value="Genomic_DNA"/>
</dbReference>
<organism evidence="2 3">
    <name type="scientific">Skeletonema marinoi</name>
    <dbReference type="NCBI Taxonomy" id="267567"/>
    <lineage>
        <taxon>Eukaryota</taxon>
        <taxon>Sar</taxon>
        <taxon>Stramenopiles</taxon>
        <taxon>Ochrophyta</taxon>
        <taxon>Bacillariophyta</taxon>
        <taxon>Coscinodiscophyceae</taxon>
        <taxon>Thalassiosirophycidae</taxon>
        <taxon>Thalassiosirales</taxon>
        <taxon>Skeletonemataceae</taxon>
        <taxon>Skeletonema</taxon>
        <taxon>Skeletonema marinoi-dohrnii complex</taxon>
    </lineage>
</organism>
<evidence type="ECO:0000313" key="2">
    <source>
        <dbReference type="EMBL" id="KAK1747173.1"/>
    </source>
</evidence>
<name>A0AAD8YIZ5_9STRA</name>
<evidence type="ECO:0000256" key="1">
    <source>
        <dbReference type="SAM" id="MobiDB-lite"/>
    </source>
</evidence>
<gene>
    <name evidence="2" type="ORF">QTG54_002517</name>
</gene>
<keyword evidence="3" id="KW-1185">Reference proteome</keyword>
<reference evidence="2" key="1">
    <citation type="submission" date="2023-06" db="EMBL/GenBank/DDBJ databases">
        <title>Survivors Of The Sea: Transcriptome response of Skeletonema marinoi to long-term dormancy.</title>
        <authorList>
            <person name="Pinder M.I.M."/>
            <person name="Kourtchenko O."/>
            <person name="Robertson E.K."/>
            <person name="Larsson T."/>
            <person name="Maumus F."/>
            <person name="Osuna-Cruz C.M."/>
            <person name="Vancaester E."/>
            <person name="Stenow R."/>
            <person name="Vandepoele K."/>
            <person name="Ploug H."/>
            <person name="Bruchert V."/>
            <person name="Godhe A."/>
            <person name="Topel M."/>
        </authorList>
    </citation>
    <scope>NUCLEOTIDE SEQUENCE</scope>
    <source>
        <strain evidence="2">R05AC</strain>
    </source>
</reference>
<accession>A0AAD8YIZ5</accession>
<sequence length="322" mass="35887">MPKEECNEGEMIPLPKQHQEATTIITMAMTPTVFHLHPIQQHQKQTTIMTPTMVAPGGLARNKQLTILQLMEIRHMDRILGTVIVLLLVRMEVMDQLLEVLVVIVIMEVMEHRHLLLLWSIAIFFCLRSIFSSAYGASPSSSAYGASPRSSSSYGGSSYSSTWGTGSAYPHRNGEAIPATSPRRKWSCKNRSIQGNILLLLICTTGMLLTAHSLEHHPEGTFANCCRVSLHTVNCVYRVMFNLYHCRLGELPGIICGGSELEEDEYTEEELERMTLRPGIERALDTEHRKALRKVGVEMNMIKPKNGSGKSKGVQNGASISR</sequence>
<dbReference type="Proteomes" id="UP001224775">
    <property type="component" value="Unassembled WGS sequence"/>
</dbReference>
<comment type="caution">
    <text evidence="2">The sequence shown here is derived from an EMBL/GenBank/DDBJ whole genome shotgun (WGS) entry which is preliminary data.</text>
</comment>
<feature type="compositionally biased region" description="Polar residues" evidence="1">
    <location>
        <begin position="313"/>
        <end position="322"/>
    </location>
</feature>
<feature type="region of interest" description="Disordered" evidence="1">
    <location>
        <begin position="302"/>
        <end position="322"/>
    </location>
</feature>
<proteinExistence type="predicted"/>